<sequence length="376" mass="42388">MERILHIGKFSQGKVGGIETALDNLINGLSPFFQLFKVVSNNHFKLETIKKPQHLEVNVPSMGLLANTPICPTMAYHVKKMHKRFNFSIVHLHLPNPMAHFSSEFLPASVKRIVSWHSDIVKQKHLLPFYQPWVGRLLEKSAAVIVATHDLAEKSSQLAIARKKGILHVIPYGIDINSFNAEDSRIAVDMLRKKFKGKFIIFSLGRHVAYKGFCYLIEAMSYMQDDCILLLGGEGPLTMQLKKQVKGLGLTQRIHFLGQLPTRKLTTYFHACHVFCMSSIEKNEAFGLVQLEAMACTKPVVSCDLGNDDMVNQDGITGLVVPPKSPVFLANALTKLYQEPVLRRQLGEAAYSYVKEKYTYGRMVNTVQALYEDVLR</sequence>
<dbReference type="Pfam" id="PF00534">
    <property type="entry name" value="Glycos_transf_1"/>
    <property type="match status" value="1"/>
</dbReference>
<dbReference type="Proteomes" id="UP000282483">
    <property type="component" value="Chromosome"/>
</dbReference>
<accession>A0A2Z5UU91</accession>
<feature type="domain" description="Glycosyl transferase family 1" evidence="1">
    <location>
        <begin position="194"/>
        <end position="351"/>
    </location>
</feature>
<evidence type="ECO:0000259" key="2">
    <source>
        <dbReference type="Pfam" id="PF13439"/>
    </source>
</evidence>
<organism evidence="3 4">
    <name type="scientific">Candidatus Rickettsiella viridis</name>
    <dbReference type="NCBI Taxonomy" id="676208"/>
    <lineage>
        <taxon>Bacteria</taxon>
        <taxon>Pseudomonadati</taxon>
        <taxon>Pseudomonadota</taxon>
        <taxon>Gammaproteobacteria</taxon>
        <taxon>Legionellales</taxon>
        <taxon>Coxiellaceae</taxon>
        <taxon>Rickettsiella</taxon>
    </lineage>
</organism>
<dbReference type="InterPro" id="IPR050194">
    <property type="entry name" value="Glycosyltransferase_grp1"/>
</dbReference>
<evidence type="ECO:0000313" key="4">
    <source>
        <dbReference type="Proteomes" id="UP000282483"/>
    </source>
</evidence>
<evidence type="ECO:0000313" key="3">
    <source>
        <dbReference type="EMBL" id="BBB15048.1"/>
    </source>
</evidence>
<dbReference type="KEGG" id="rvi:RVIR1_05450"/>
<dbReference type="Pfam" id="PF13439">
    <property type="entry name" value="Glyco_transf_4"/>
    <property type="match status" value="1"/>
</dbReference>
<keyword evidence="4" id="KW-1185">Reference proteome</keyword>
<gene>
    <name evidence="3" type="ORF">RVIR1_05450</name>
</gene>
<evidence type="ECO:0000259" key="1">
    <source>
        <dbReference type="Pfam" id="PF00534"/>
    </source>
</evidence>
<dbReference type="InterPro" id="IPR001296">
    <property type="entry name" value="Glyco_trans_1"/>
</dbReference>
<dbReference type="GO" id="GO:0016757">
    <property type="term" value="F:glycosyltransferase activity"/>
    <property type="evidence" value="ECO:0007669"/>
    <property type="project" value="InterPro"/>
</dbReference>
<dbReference type="RefSeq" id="WP_126322542.1">
    <property type="nucleotide sequence ID" value="NZ_AP018005.1"/>
</dbReference>
<dbReference type="InterPro" id="IPR028098">
    <property type="entry name" value="Glyco_trans_4-like_N"/>
</dbReference>
<dbReference type="PANTHER" id="PTHR45947:SF3">
    <property type="entry name" value="SULFOQUINOVOSYL TRANSFERASE SQD2"/>
    <property type="match status" value="1"/>
</dbReference>
<dbReference type="PANTHER" id="PTHR45947">
    <property type="entry name" value="SULFOQUINOVOSYL TRANSFERASE SQD2"/>
    <property type="match status" value="1"/>
</dbReference>
<reference evidence="3 4" key="1">
    <citation type="submission" date="2017-03" db="EMBL/GenBank/DDBJ databases">
        <title>The genome sequence of Candidatus Rickettsiella viridis.</title>
        <authorList>
            <person name="Nikoh N."/>
            <person name="Tsuchida T."/>
            <person name="Yamaguchi K."/>
            <person name="Maeda T."/>
            <person name="Shigenobu S."/>
            <person name="Fukatsu T."/>
        </authorList>
    </citation>
    <scope>NUCLEOTIDE SEQUENCE [LARGE SCALE GENOMIC DNA]</scope>
    <source>
        <strain evidence="3 4">Ap-RA04</strain>
    </source>
</reference>
<dbReference type="OrthoDB" id="9802525at2"/>
<dbReference type="SUPFAM" id="SSF53756">
    <property type="entry name" value="UDP-Glycosyltransferase/glycogen phosphorylase"/>
    <property type="match status" value="1"/>
</dbReference>
<feature type="domain" description="Glycosyltransferase subfamily 4-like N-terminal" evidence="2">
    <location>
        <begin position="15"/>
        <end position="177"/>
    </location>
</feature>
<protein>
    <submittedName>
        <fullName evidence="3">Glycosyl transferase group 1</fullName>
    </submittedName>
</protein>
<dbReference type="EMBL" id="AP018005">
    <property type="protein sequence ID" value="BBB15048.1"/>
    <property type="molecule type" value="Genomic_DNA"/>
</dbReference>
<dbReference type="AlphaFoldDB" id="A0A2Z5UU91"/>
<proteinExistence type="predicted"/>
<name>A0A2Z5UU91_9COXI</name>
<dbReference type="Gene3D" id="3.40.50.2000">
    <property type="entry name" value="Glycogen Phosphorylase B"/>
    <property type="match status" value="2"/>
</dbReference>
<keyword evidence="3" id="KW-0808">Transferase</keyword>